<dbReference type="InterPro" id="IPR010982">
    <property type="entry name" value="Lambda_DNA-bd_dom_sf"/>
</dbReference>
<dbReference type="InterPro" id="IPR001387">
    <property type="entry name" value="Cro/C1-type_HTH"/>
</dbReference>
<proteinExistence type="predicted"/>
<protein>
    <recommendedName>
        <fullName evidence="4">Helix-turn-helix domain-containing protein</fullName>
    </recommendedName>
</protein>
<dbReference type="Gene3D" id="1.10.260.40">
    <property type="entry name" value="lambda repressor-like DNA-binding domains"/>
    <property type="match status" value="1"/>
</dbReference>
<keyword evidence="3" id="KW-1185">Reference proteome</keyword>
<evidence type="ECO:0000313" key="2">
    <source>
        <dbReference type="EMBL" id="MST31728.1"/>
    </source>
</evidence>
<evidence type="ECO:0000313" key="3">
    <source>
        <dbReference type="Proteomes" id="UP000437736"/>
    </source>
</evidence>
<sequence>MADARRQAEAAERAAVAEEVAALVRASGWSQRESAQRIGTSAPRLSTYLSGKVVPSAALMVRMRRVARRAEDRTGWQPGDATSGTDRSEPRGTPPTRRSPARPRSG</sequence>
<dbReference type="Pfam" id="PF13560">
    <property type="entry name" value="HTH_31"/>
    <property type="match status" value="1"/>
</dbReference>
<gene>
    <name evidence="2" type="ORF">GHK86_03170</name>
</gene>
<accession>A0ABW9QPV2</accession>
<name>A0ABW9QPV2_9ACTN</name>
<comment type="caution">
    <text evidence="2">The sequence shown here is derived from an EMBL/GenBank/DDBJ whole genome shotgun (WGS) entry which is preliminary data.</text>
</comment>
<evidence type="ECO:0008006" key="4">
    <source>
        <dbReference type="Google" id="ProtNLM"/>
    </source>
</evidence>
<dbReference type="CDD" id="cd00093">
    <property type="entry name" value="HTH_XRE"/>
    <property type="match status" value="1"/>
</dbReference>
<feature type="region of interest" description="Disordered" evidence="1">
    <location>
        <begin position="67"/>
        <end position="106"/>
    </location>
</feature>
<organism evidence="2 3">
    <name type="scientific">Acidiferrimicrobium australe</name>
    <dbReference type="NCBI Taxonomy" id="2664430"/>
    <lineage>
        <taxon>Bacteria</taxon>
        <taxon>Bacillati</taxon>
        <taxon>Actinomycetota</taxon>
        <taxon>Acidimicrobiia</taxon>
        <taxon>Acidimicrobiales</taxon>
        <taxon>Acidimicrobiaceae</taxon>
        <taxon>Acidiferrimicrobium</taxon>
    </lineage>
</organism>
<dbReference type="EMBL" id="WJHE01000127">
    <property type="protein sequence ID" value="MST31728.1"/>
    <property type="molecule type" value="Genomic_DNA"/>
</dbReference>
<evidence type="ECO:0000256" key="1">
    <source>
        <dbReference type="SAM" id="MobiDB-lite"/>
    </source>
</evidence>
<dbReference type="SUPFAM" id="SSF47413">
    <property type="entry name" value="lambda repressor-like DNA-binding domains"/>
    <property type="match status" value="1"/>
</dbReference>
<reference evidence="2 3" key="1">
    <citation type="submission" date="2019-11" db="EMBL/GenBank/DDBJ databases">
        <title>Acidiferrimicrobium australis gen. nov., sp. nov., an acidophilic and obligately heterotrophic, member of the Actinobacteria that catalyses dissimilatory oxido- reduction of iron isolated from metal-rich acidic water in Chile.</title>
        <authorList>
            <person name="Gonzalez D."/>
            <person name="Huber K."/>
            <person name="Hedrich S."/>
            <person name="Rojas-Villalobos C."/>
            <person name="Quatrini R."/>
            <person name="Dinamarca M.A."/>
            <person name="Schwarz A."/>
            <person name="Canales C."/>
            <person name="Nancucheo I."/>
        </authorList>
    </citation>
    <scope>NUCLEOTIDE SEQUENCE [LARGE SCALE GENOMIC DNA]</scope>
    <source>
        <strain evidence="2 3">USS-CCA1</strain>
    </source>
</reference>
<dbReference type="Proteomes" id="UP000437736">
    <property type="component" value="Unassembled WGS sequence"/>
</dbReference>